<dbReference type="Proteomes" id="UP000814176">
    <property type="component" value="Unassembled WGS sequence"/>
</dbReference>
<organism evidence="2 3">
    <name type="scientific">Rhodofomes roseus</name>
    <dbReference type="NCBI Taxonomy" id="34475"/>
    <lineage>
        <taxon>Eukaryota</taxon>
        <taxon>Fungi</taxon>
        <taxon>Dikarya</taxon>
        <taxon>Basidiomycota</taxon>
        <taxon>Agaricomycotina</taxon>
        <taxon>Agaricomycetes</taxon>
        <taxon>Polyporales</taxon>
        <taxon>Rhodofomes</taxon>
    </lineage>
</organism>
<proteinExistence type="predicted"/>
<sequence length="340" mass="37604">MRVRRYDATLGRTDTGRYEEHEYEVHGTVASCYLEIPRERPSYLCEFHNATDCDVRVFMSASGYGLCNSNHFRPWERGCINQSPDPNEVDLRANGRGKDVKLAPVRLPPDNPHFAAHRGIVEIRVFKVAPLTQSENGESTSGQPSASAAPAPTPWFVSPEVWAHPDAVFQFVIADAGLPLHHERHPPSAATMARARTLCSSTLPVCLPPFVALRSPLQPTPRPPQPEPLPVPEIWRPAPFLPAPVPHQLLSHSRAQRHPNRGLRVTTDLGARGLISGAQARPGVGYAEGRPPQGSAVAGEPTQAHGRAALVARFYETQMRRDAVRSQERMRNHRFRTLGL</sequence>
<keyword evidence="3" id="KW-1185">Reference proteome</keyword>
<dbReference type="RefSeq" id="XP_047775975.1">
    <property type="nucleotide sequence ID" value="XM_047916892.1"/>
</dbReference>
<gene>
    <name evidence="2" type="ORF">C8Q71DRAFT_194266</name>
</gene>
<evidence type="ECO:0000313" key="2">
    <source>
        <dbReference type="EMBL" id="KAH9833209.1"/>
    </source>
</evidence>
<reference evidence="2 3" key="1">
    <citation type="journal article" date="2021" name="Environ. Microbiol.">
        <title>Gene family expansions and transcriptome signatures uncover fungal adaptations to wood decay.</title>
        <authorList>
            <person name="Hage H."/>
            <person name="Miyauchi S."/>
            <person name="Viragh M."/>
            <person name="Drula E."/>
            <person name="Min B."/>
            <person name="Chaduli D."/>
            <person name="Navarro D."/>
            <person name="Favel A."/>
            <person name="Norest M."/>
            <person name="Lesage-Meessen L."/>
            <person name="Balint B."/>
            <person name="Merenyi Z."/>
            <person name="de Eugenio L."/>
            <person name="Morin E."/>
            <person name="Martinez A.T."/>
            <person name="Baldrian P."/>
            <person name="Stursova M."/>
            <person name="Martinez M.J."/>
            <person name="Novotny C."/>
            <person name="Magnuson J.K."/>
            <person name="Spatafora J.W."/>
            <person name="Maurice S."/>
            <person name="Pangilinan J."/>
            <person name="Andreopoulos W."/>
            <person name="LaButti K."/>
            <person name="Hundley H."/>
            <person name="Na H."/>
            <person name="Kuo A."/>
            <person name="Barry K."/>
            <person name="Lipzen A."/>
            <person name="Henrissat B."/>
            <person name="Riley R."/>
            <person name="Ahrendt S."/>
            <person name="Nagy L.G."/>
            <person name="Grigoriev I.V."/>
            <person name="Martin F."/>
            <person name="Rosso M.N."/>
        </authorList>
    </citation>
    <scope>NUCLEOTIDE SEQUENCE [LARGE SCALE GENOMIC DNA]</scope>
    <source>
        <strain evidence="2 3">CIRM-BRFM 1785</strain>
    </source>
</reference>
<name>A0ABQ8K836_9APHY</name>
<dbReference type="GeneID" id="71997624"/>
<dbReference type="EMBL" id="JADCUA010000019">
    <property type="protein sequence ID" value="KAH9833209.1"/>
    <property type="molecule type" value="Genomic_DNA"/>
</dbReference>
<feature type="region of interest" description="Disordered" evidence="1">
    <location>
        <begin position="280"/>
        <end position="302"/>
    </location>
</feature>
<protein>
    <submittedName>
        <fullName evidence="2">Uncharacterized protein</fullName>
    </submittedName>
</protein>
<evidence type="ECO:0000313" key="3">
    <source>
        <dbReference type="Proteomes" id="UP000814176"/>
    </source>
</evidence>
<comment type="caution">
    <text evidence="2">The sequence shown here is derived from an EMBL/GenBank/DDBJ whole genome shotgun (WGS) entry which is preliminary data.</text>
</comment>
<accession>A0ABQ8K836</accession>
<evidence type="ECO:0000256" key="1">
    <source>
        <dbReference type="SAM" id="MobiDB-lite"/>
    </source>
</evidence>